<feature type="compositionally biased region" description="Polar residues" evidence="1">
    <location>
        <begin position="669"/>
        <end position="681"/>
    </location>
</feature>
<feature type="compositionally biased region" description="Basic and acidic residues" evidence="1">
    <location>
        <begin position="812"/>
        <end position="836"/>
    </location>
</feature>
<feature type="region of interest" description="Disordered" evidence="1">
    <location>
        <begin position="800"/>
        <end position="842"/>
    </location>
</feature>
<feature type="compositionally biased region" description="Basic and acidic residues" evidence="1">
    <location>
        <begin position="476"/>
        <end position="508"/>
    </location>
</feature>
<dbReference type="EMBL" id="CAJNNW010025063">
    <property type="protein sequence ID" value="CAE8675434.1"/>
    <property type="molecule type" value="Genomic_DNA"/>
</dbReference>
<protein>
    <submittedName>
        <fullName evidence="2">Uncharacterized protein</fullName>
    </submittedName>
</protein>
<feature type="compositionally biased region" description="Acidic residues" evidence="1">
    <location>
        <begin position="452"/>
        <end position="475"/>
    </location>
</feature>
<feature type="compositionally biased region" description="Polar residues" evidence="1">
    <location>
        <begin position="730"/>
        <end position="740"/>
    </location>
</feature>
<feature type="compositionally biased region" description="Low complexity" evidence="1">
    <location>
        <begin position="715"/>
        <end position="729"/>
    </location>
</feature>
<feature type="region of interest" description="Disordered" evidence="1">
    <location>
        <begin position="266"/>
        <end position="301"/>
    </location>
</feature>
<feature type="compositionally biased region" description="Acidic residues" evidence="1">
    <location>
        <begin position="647"/>
        <end position="658"/>
    </location>
</feature>
<evidence type="ECO:0000313" key="2">
    <source>
        <dbReference type="EMBL" id="CAE8675434.1"/>
    </source>
</evidence>
<proteinExistence type="predicted"/>
<feature type="region of interest" description="Disordered" evidence="1">
    <location>
        <begin position="401"/>
        <end position="681"/>
    </location>
</feature>
<reference evidence="2" key="1">
    <citation type="submission" date="2021-02" db="EMBL/GenBank/DDBJ databases">
        <authorList>
            <person name="Dougan E. K."/>
            <person name="Rhodes N."/>
            <person name="Thang M."/>
            <person name="Chan C."/>
        </authorList>
    </citation>
    <scope>NUCLEOTIDE SEQUENCE</scope>
</reference>
<feature type="compositionally biased region" description="Basic and acidic residues" evidence="1">
    <location>
        <begin position="524"/>
        <end position="591"/>
    </location>
</feature>
<evidence type="ECO:0000256" key="1">
    <source>
        <dbReference type="SAM" id="MobiDB-lite"/>
    </source>
</evidence>
<feature type="compositionally biased region" description="Low complexity" evidence="1">
    <location>
        <begin position="425"/>
        <end position="434"/>
    </location>
</feature>
<feature type="compositionally biased region" description="Basic and acidic residues" evidence="1">
    <location>
        <begin position="437"/>
        <end position="451"/>
    </location>
</feature>
<sequence>MAAEVGLPMLWSTVNSRSPLCSSRSSHSSCSTATTSAASTAGRRGRPQLAAAIDLSEADDGAALAAMTARGSSDQSRYVLNNLVRHEHAARVKVEVDARGLRMELQELQYSKCVLARALRERTDQQKKAERDARMQVVVFRAREEERQMTCDELARRLVEAKRVILEPSSPGRPLETQEAGTQGVSEKPSRNDPLDSFRTRLLQLVSVGGTWSSPEEEAAGSDAEQIPLHEECGLEQRDGSAVLEHSQSPSVAHEVQEAASMLVPRSTRPGSGLPLLPPAMDAAEDPSVQPSARSEKSNLLKATNSSSLEVCLGGGPLASEAVAGAGAANLLSLELEQKLLRVQKQRELELEQLEPDGMSQPEEIELLQQELLSVEELQQAVDEPIHLQKEAVEEVRQYLQNGLLSNRESREEKEEHEPEETQEQAEQQVQPEQEQTEVHEQERLDVKQEQEQELQQEQEEEQEQEQEQDQEQEQEETRQENWSAQDDHQKETCHDENQAEQESREENAECDEEEEEVEEEEESPTRKMEQKGLELEQHEKKEESNKDEEHEHEHEEHNKQTVEDEEKVELSEGHLSSEKQEALERAHARDGLSVSEPQEQKQPKELKREGADEQEVKAQAEPDESEAEDEESDSESSESESTSSSDDSERESEDAEDDTRVEAVDASAVSQVDNDATQSSRVDFMCSTGFAGQRPGFIFKTDEKGLGYYRDPHSGASAAAETGASAESNSPSEAQAQLSETSLWRLSILGRSSSASSTSPVAEAFAGFDAGFPPRRPPLASTGYGARALAPLPLAAADLSARRRASSESGRSSEESRSGRDAPWHPVELQRRDSFAARMPEPLVSLRARAKECTRTKLRALRHSEPIPPSDPTPEEVTRYGAPPRQPNYRLSSASNGYRAAGDAWEYDKIHSLGPGLLKVKGSKNIVTAKKNVKSSFGVYDTRLAPGARAPEASMAKSQSLPSISMVRSSHLGAPLGAQREAIAMFHGSPQRMLDVR</sequence>
<feature type="compositionally biased region" description="Basic and acidic residues" evidence="1">
    <location>
        <begin position="599"/>
        <end position="621"/>
    </location>
</feature>
<feature type="compositionally biased region" description="Low complexity" evidence="1">
    <location>
        <begin position="17"/>
        <end position="42"/>
    </location>
</feature>
<feature type="region of interest" description="Disordered" evidence="1">
    <location>
        <begin position="168"/>
        <end position="196"/>
    </location>
</feature>
<organism evidence="2 3">
    <name type="scientific">Polarella glacialis</name>
    <name type="common">Dinoflagellate</name>
    <dbReference type="NCBI Taxonomy" id="89957"/>
    <lineage>
        <taxon>Eukaryota</taxon>
        <taxon>Sar</taxon>
        <taxon>Alveolata</taxon>
        <taxon>Dinophyceae</taxon>
        <taxon>Suessiales</taxon>
        <taxon>Suessiaceae</taxon>
        <taxon>Polarella</taxon>
    </lineage>
</organism>
<feature type="region of interest" description="Disordered" evidence="1">
    <location>
        <begin position="706"/>
        <end position="740"/>
    </location>
</feature>
<comment type="caution">
    <text evidence="2">The sequence shown here is derived from an EMBL/GenBank/DDBJ whole genome shotgun (WGS) entry which is preliminary data.</text>
</comment>
<accession>A0A813J7K1</accession>
<evidence type="ECO:0000313" key="3">
    <source>
        <dbReference type="Proteomes" id="UP000626109"/>
    </source>
</evidence>
<feature type="compositionally biased region" description="Acidic residues" evidence="1">
    <location>
        <begin position="622"/>
        <end position="639"/>
    </location>
</feature>
<name>A0A813J7K1_POLGL</name>
<dbReference type="Proteomes" id="UP000626109">
    <property type="component" value="Unassembled WGS sequence"/>
</dbReference>
<feature type="compositionally biased region" description="Basic and acidic residues" evidence="1">
    <location>
        <begin position="408"/>
        <end position="417"/>
    </location>
</feature>
<feature type="region of interest" description="Disordered" evidence="1">
    <location>
        <begin position="17"/>
        <end position="45"/>
    </location>
</feature>
<gene>
    <name evidence="2" type="ORF">PGLA2088_LOCUS19381</name>
</gene>
<dbReference type="AlphaFoldDB" id="A0A813J7K1"/>
<feature type="compositionally biased region" description="Acidic residues" evidence="1">
    <location>
        <begin position="509"/>
        <end position="523"/>
    </location>
</feature>
<feature type="region of interest" description="Disordered" evidence="1">
    <location>
        <begin position="863"/>
        <end position="894"/>
    </location>
</feature>